<sequence>MKATALDPDTLTPAARRILDAGAELFYARGITAVGVDAVASASGVTKRTLYDRFGSKDVLVATYLLERDRRWRRLLLARLDEVTAPDERLLIPFHVLAEWSRGNPRGCAFINALAEIPDDVHPGFSVAAAEKQWLRELFTTLAREATFMRPENLGLQLMCLHEGALASSRLAGIGMVDAAIAAARTILAAADRR</sequence>
<dbReference type="SUPFAM" id="SSF48498">
    <property type="entry name" value="Tetracyclin repressor-like, C-terminal domain"/>
    <property type="match status" value="1"/>
</dbReference>
<gene>
    <name evidence="4" type="ORF">R2Q92_11820</name>
</gene>
<comment type="caution">
    <text evidence="4">The sequence shown here is derived from an EMBL/GenBank/DDBJ whole genome shotgun (WGS) entry which is preliminary data.</text>
</comment>
<feature type="DNA-binding region" description="H-T-H motif" evidence="2">
    <location>
        <begin position="35"/>
        <end position="54"/>
    </location>
</feature>
<name>A0ABU5N943_9MICO</name>
<dbReference type="PANTHER" id="PTHR30055:SF200">
    <property type="entry name" value="HTH-TYPE TRANSCRIPTIONAL REPRESSOR BDCR"/>
    <property type="match status" value="1"/>
</dbReference>
<reference evidence="4 5" key="1">
    <citation type="submission" date="2023-10" db="EMBL/GenBank/DDBJ databases">
        <title>Microbacterium xanthum sp. nov., isolated from seaweed.</title>
        <authorList>
            <person name="Lee S.D."/>
        </authorList>
    </citation>
    <scope>NUCLEOTIDE SEQUENCE [LARGE SCALE GENOMIC DNA]</scope>
    <source>
        <strain evidence="4 5">KCTC 19124</strain>
    </source>
</reference>
<evidence type="ECO:0000256" key="2">
    <source>
        <dbReference type="PROSITE-ProRule" id="PRU00335"/>
    </source>
</evidence>
<dbReference type="Gene3D" id="1.10.357.10">
    <property type="entry name" value="Tetracycline Repressor, domain 2"/>
    <property type="match status" value="1"/>
</dbReference>
<dbReference type="InterPro" id="IPR050109">
    <property type="entry name" value="HTH-type_TetR-like_transc_reg"/>
</dbReference>
<protein>
    <submittedName>
        <fullName evidence="4">TetR family transcriptional regulator</fullName>
    </submittedName>
</protein>
<dbReference type="RefSeq" id="WP_194425274.1">
    <property type="nucleotide sequence ID" value="NZ_BAAAPT010000002.1"/>
</dbReference>
<dbReference type="PANTHER" id="PTHR30055">
    <property type="entry name" value="HTH-TYPE TRANSCRIPTIONAL REGULATOR RUTR"/>
    <property type="match status" value="1"/>
</dbReference>
<evidence type="ECO:0000259" key="3">
    <source>
        <dbReference type="PROSITE" id="PS50977"/>
    </source>
</evidence>
<dbReference type="PRINTS" id="PR00455">
    <property type="entry name" value="HTHTETR"/>
</dbReference>
<dbReference type="InterPro" id="IPR001647">
    <property type="entry name" value="HTH_TetR"/>
</dbReference>
<dbReference type="Pfam" id="PF00440">
    <property type="entry name" value="TetR_N"/>
    <property type="match status" value="1"/>
</dbReference>
<dbReference type="PROSITE" id="PS50977">
    <property type="entry name" value="HTH_TETR_2"/>
    <property type="match status" value="1"/>
</dbReference>
<keyword evidence="1 2" id="KW-0238">DNA-binding</keyword>
<organism evidence="4 5">
    <name type="scientific">Microbacterium aquimaris</name>
    <dbReference type="NCBI Taxonomy" id="459816"/>
    <lineage>
        <taxon>Bacteria</taxon>
        <taxon>Bacillati</taxon>
        <taxon>Actinomycetota</taxon>
        <taxon>Actinomycetes</taxon>
        <taxon>Micrococcales</taxon>
        <taxon>Microbacteriaceae</taxon>
        <taxon>Microbacterium</taxon>
    </lineage>
</organism>
<dbReference type="SUPFAM" id="SSF46689">
    <property type="entry name" value="Homeodomain-like"/>
    <property type="match status" value="1"/>
</dbReference>
<evidence type="ECO:0000256" key="1">
    <source>
        <dbReference type="ARBA" id="ARBA00023125"/>
    </source>
</evidence>
<dbReference type="InterPro" id="IPR036271">
    <property type="entry name" value="Tet_transcr_reg_TetR-rel_C_sf"/>
</dbReference>
<feature type="domain" description="HTH tetR-type" evidence="3">
    <location>
        <begin position="12"/>
        <end position="72"/>
    </location>
</feature>
<proteinExistence type="predicted"/>
<dbReference type="EMBL" id="JAWJYN010000002">
    <property type="protein sequence ID" value="MDZ8162521.1"/>
    <property type="molecule type" value="Genomic_DNA"/>
</dbReference>
<accession>A0ABU5N943</accession>
<evidence type="ECO:0000313" key="4">
    <source>
        <dbReference type="EMBL" id="MDZ8162521.1"/>
    </source>
</evidence>
<dbReference type="InterPro" id="IPR009057">
    <property type="entry name" value="Homeodomain-like_sf"/>
</dbReference>
<keyword evidence="5" id="KW-1185">Reference proteome</keyword>
<dbReference type="Proteomes" id="UP001291912">
    <property type="component" value="Unassembled WGS sequence"/>
</dbReference>
<evidence type="ECO:0000313" key="5">
    <source>
        <dbReference type="Proteomes" id="UP001291912"/>
    </source>
</evidence>